<comment type="caution">
    <text evidence="2">The sequence shown here is derived from an EMBL/GenBank/DDBJ whole genome shotgun (WGS) entry which is preliminary data.</text>
</comment>
<feature type="compositionally biased region" description="Low complexity" evidence="1">
    <location>
        <begin position="315"/>
        <end position="343"/>
    </location>
</feature>
<proteinExistence type="predicted"/>
<dbReference type="NCBIfam" id="TIGR03931">
    <property type="entry name" value="T7SS_Rv3446c"/>
    <property type="match status" value="1"/>
</dbReference>
<evidence type="ECO:0000313" key="2">
    <source>
        <dbReference type="EMBL" id="MBF6356191.1"/>
    </source>
</evidence>
<evidence type="ECO:0000256" key="1">
    <source>
        <dbReference type="SAM" id="MobiDB-lite"/>
    </source>
</evidence>
<protein>
    <submittedName>
        <fullName evidence="2">Type VII secretion-associated protein</fullName>
    </submittedName>
</protein>
<dbReference type="Proteomes" id="UP000707731">
    <property type="component" value="Unassembled WGS sequence"/>
</dbReference>
<gene>
    <name evidence="2" type="ORF">IU449_16855</name>
</gene>
<dbReference type="RefSeq" id="WP_195003005.1">
    <property type="nucleotide sequence ID" value="NZ_JADLQN010000002.1"/>
</dbReference>
<accession>A0ABS0DCJ3</accession>
<feature type="region of interest" description="Disordered" evidence="1">
    <location>
        <begin position="309"/>
        <end position="343"/>
    </location>
</feature>
<reference evidence="2 3" key="1">
    <citation type="submission" date="2020-10" db="EMBL/GenBank/DDBJ databases">
        <title>Identification of Nocardia species via Next-generation sequencing and recognition of intraspecies genetic diversity.</title>
        <authorList>
            <person name="Li P."/>
            <person name="Li P."/>
            <person name="Lu B."/>
        </authorList>
    </citation>
    <scope>NUCLEOTIDE SEQUENCE [LARGE SCALE GENOMIC DNA]</scope>
    <source>
        <strain evidence="2 3">BJ06-0143</strain>
    </source>
</reference>
<name>A0ABS0DCJ3_9NOCA</name>
<sequence length="483" mass="51045">MSQVELVLTDTRIWARGPSTHWDGVPSVVLGGNGSLVVGEPLAPLGQVSSAVQFVTAERIALLPRVPELTEALAALFATVLDNLGLGSPCERFTIVCPTEWGTRRRETIATAARRFTGDVVFEPLAARSVVTDDATLRARRVAVLEFGTLTTTAATVVRTHGGAEVESCEYEPDLALDDLGVDPGAADAVAAVLTRLLDGVRVDVVQVFGTSDPAKLDLIDQVARQICGTDVEVRPISGVDLLHRPEPRSGYVPDPVRAMPDSEWLQPLRRRAAARAPERNTAVYASAAAAVLALTAAAVGVVVAVSGSDDSHQPAAAPTISAATSTHPTSTAPSTSTPPSAPVATQAIGRITFRIPEGWRVSSPSTRSSRVDLVPEDGSRLRLTVMQTPVATDAGYARIAADLEAQMREKPSLGDLRRDVVFAGRSGLSYVERPEGGSTVRWHVLLEHGTQVSIGCQYVAEGDWKILEPSCAELAASVDVQP</sequence>
<dbReference type="EMBL" id="JADLQN010000002">
    <property type="protein sequence ID" value="MBF6356191.1"/>
    <property type="molecule type" value="Genomic_DNA"/>
</dbReference>
<evidence type="ECO:0000313" key="3">
    <source>
        <dbReference type="Proteomes" id="UP000707731"/>
    </source>
</evidence>
<organism evidence="2 3">
    <name type="scientific">Nocardia higoensis</name>
    <dbReference type="NCBI Taxonomy" id="228599"/>
    <lineage>
        <taxon>Bacteria</taxon>
        <taxon>Bacillati</taxon>
        <taxon>Actinomycetota</taxon>
        <taxon>Actinomycetes</taxon>
        <taxon>Mycobacteriales</taxon>
        <taxon>Nocardiaceae</taxon>
        <taxon>Nocardia</taxon>
    </lineage>
</organism>
<dbReference type="Gene3D" id="3.30.420.40">
    <property type="match status" value="2"/>
</dbReference>
<dbReference type="InterPro" id="IPR023840">
    <property type="entry name" value="T7SS_Rv3446c"/>
</dbReference>
<keyword evidence="3" id="KW-1185">Reference proteome</keyword>